<protein>
    <submittedName>
        <fullName evidence="4">AAA family ATPase</fullName>
    </submittedName>
</protein>
<sequence length="994" mass="105384">MVDCPDHLSSGRGREHPGNHGIYRVPCPCVTEGSTAIERTFVGRAPELATLETTFDPGGPWLLLVDGPAGIGKTRLITEFRQTVTALGIRLLAVPATEFEQSTPLHVAAEIIDQLPAAAAAPASDTAAEVVDESACVSGTVADVLAEGDTRELVRRLRSGLASEPTLLIVDDAQWVDDASLRVLAALLRTRPTGFRVLFAYREGQFPAALAAGVRALGPAGRHVRVPALTLDETAALLPEYAPRLRRRLLTTSHGNPLYLLLLAEMPESDWDTVDYTVGDHASLDRTLRAELEQLPELERVTAQALAVCGPTGDLELLAATARLTRAESATGVDELARRGWVISENGRLDLRHPLVRAAAYRMSGPAWRAEAHTRAAVALRIRGVPPLARARHLEHAVRDRDAQAVADLLRAAEDALPTAPADSARWLAAALDALPASAADDHIRATLLLGRSLLLSGAPEQAVTALEPLIRRPGPQQAEALLLYARCERMLGRVDSARTLLTTATHLPGTTPCGAAQLELAILELQDNRAGDSAARLAALCGTSAACPSGDRISDLAAGPAYGTAGVVIDLAGGGDVGSGVGVESVAGVDPAVHAAALAHRALGWINELRIDLAVADYRAAVAEFDALTDGQVREVAHAVAALSWAAFFLDAQAVGIEYADRVIRLSRRSGRSFALPELFTVRAYSLLKLGRLDEALAAAEDAAEAARLFRYPDIAAMAMVVELRVRQLISPREEVLARWHTLDAMPRPVMLWWRGVVEAALREVGARLGMPAAAKPESAQVDRPHPMRATELSLAAHAALAAGRIDAACDKVSAAAAAAARVGLDSQTAAALFARAAYRAATDDLTGAEIDIRAALAAFDRADMPLHSARALLLAAEIAGRRGDFTAATTQIAAARTEFATVGAHELVAEARSAQRRLAGMRSKAGAVALTAREREIAELAAQGHSNRDIATQLYLSPRTVEDHLGRILRKLGLTGRAGIARRLHDFDPPQP</sequence>
<name>A0ABS1MEV6_9NOCA</name>
<dbReference type="InterPro" id="IPR036388">
    <property type="entry name" value="WH-like_DNA-bd_sf"/>
</dbReference>
<keyword evidence="2" id="KW-0067">ATP-binding</keyword>
<dbReference type="EMBL" id="JAERRJ010000014">
    <property type="protein sequence ID" value="MBL1079183.1"/>
    <property type="molecule type" value="Genomic_DNA"/>
</dbReference>
<proteinExistence type="predicted"/>
<comment type="caution">
    <text evidence="4">The sequence shown here is derived from an EMBL/GenBank/DDBJ whole genome shotgun (WGS) entry which is preliminary data.</text>
</comment>
<accession>A0ABS1MEV6</accession>
<dbReference type="InterPro" id="IPR000792">
    <property type="entry name" value="Tscrpt_reg_LuxR_C"/>
</dbReference>
<dbReference type="PANTHER" id="PTHR16305:SF35">
    <property type="entry name" value="TRANSCRIPTIONAL ACTIVATOR DOMAIN"/>
    <property type="match status" value="1"/>
</dbReference>
<evidence type="ECO:0000313" key="5">
    <source>
        <dbReference type="Proteomes" id="UP000602198"/>
    </source>
</evidence>
<dbReference type="PRINTS" id="PR00038">
    <property type="entry name" value="HTHLUXR"/>
</dbReference>
<reference evidence="4 5" key="1">
    <citation type="submission" date="2021-01" db="EMBL/GenBank/DDBJ databases">
        <title>WGS of actinomycetes isolated from Thailand.</title>
        <authorList>
            <person name="Thawai C."/>
        </authorList>
    </citation>
    <scope>NUCLEOTIDE SEQUENCE [LARGE SCALE GENOMIC DNA]</scope>
    <source>
        <strain evidence="4 5">LPG 2</strain>
    </source>
</reference>
<dbReference type="SUPFAM" id="SSF48452">
    <property type="entry name" value="TPR-like"/>
    <property type="match status" value="2"/>
</dbReference>
<dbReference type="Pfam" id="PF00196">
    <property type="entry name" value="GerE"/>
    <property type="match status" value="1"/>
</dbReference>
<dbReference type="InterPro" id="IPR027417">
    <property type="entry name" value="P-loop_NTPase"/>
</dbReference>
<dbReference type="PROSITE" id="PS00622">
    <property type="entry name" value="HTH_LUXR_1"/>
    <property type="match status" value="1"/>
</dbReference>
<dbReference type="Pfam" id="PF13191">
    <property type="entry name" value="AAA_16"/>
    <property type="match status" value="1"/>
</dbReference>
<gene>
    <name evidence="4" type="ORF">JK358_32740</name>
</gene>
<dbReference type="InterPro" id="IPR011990">
    <property type="entry name" value="TPR-like_helical_dom_sf"/>
</dbReference>
<dbReference type="InterPro" id="IPR016032">
    <property type="entry name" value="Sig_transdc_resp-reg_C-effctor"/>
</dbReference>
<keyword evidence="5" id="KW-1185">Reference proteome</keyword>
<evidence type="ECO:0000256" key="1">
    <source>
        <dbReference type="ARBA" id="ARBA00022741"/>
    </source>
</evidence>
<dbReference type="Proteomes" id="UP000602198">
    <property type="component" value="Unassembled WGS sequence"/>
</dbReference>
<dbReference type="Gene3D" id="1.25.40.10">
    <property type="entry name" value="Tetratricopeptide repeat domain"/>
    <property type="match status" value="1"/>
</dbReference>
<dbReference type="Gene3D" id="3.40.50.300">
    <property type="entry name" value="P-loop containing nucleotide triphosphate hydrolases"/>
    <property type="match status" value="1"/>
</dbReference>
<dbReference type="CDD" id="cd06170">
    <property type="entry name" value="LuxR_C_like"/>
    <property type="match status" value="1"/>
</dbReference>
<dbReference type="Gene3D" id="1.10.10.10">
    <property type="entry name" value="Winged helix-like DNA-binding domain superfamily/Winged helix DNA-binding domain"/>
    <property type="match status" value="1"/>
</dbReference>
<evidence type="ECO:0000256" key="2">
    <source>
        <dbReference type="ARBA" id="ARBA00022840"/>
    </source>
</evidence>
<dbReference type="SUPFAM" id="SSF52540">
    <property type="entry name" value="P-loop containing nucleoside triphosphate hydrolases"/>
    <property type="match status" value="1"/>
</dbReference>
<dbReference type="PROSITE" id="PS50043">
    <property type="entry name" value="HTH_LUXR_2"/>
    <property type="match status" value="1"/>
</dbReference>
<dbReference type="InterPro" id="IPR041664">
    <property type="entry name" value="AAA_16"/>
</dbReference>
<evidence type="ECO:0000259" key="3">
    <source>
        <dbReference type="PROSITE" id="PS50043"/>
    </source>
</evidence>
<keyword evidence="1" id="KW-0547">Nucleotide-binding</keyword>
<evidence type="ECO:0000313" key="4">
    <source>
        <dbReference type="EMBL" id="MBL1079183.1"/>
    </source>
</evidence>
<dbReference type="SUPFAM" id="SSF46894">
    <property type="entry name" value="C-terminal effector domain of the bipartite response regulators"/>
    <property type="match status" value="1"/>
</dbReference>
<feature type="domain" description="HTH luxR-type" evidence="3">
    <location>
        <begin position="925"/>
        <end position="990"/>
    </location>
</feature>
<dbReference type="SMART" id="SM00421">
    <property type="entry name" value="HTH_LUXR"/>
    <property type="match status" value="1"/>
</dbReference>
<organism evidence="4 5">
    <name type="scientific">Nocardia acididurans</name>
    <dbReference type="NCBI Taxonomy" id="2802282"/>
    <lineage>
        <taxon>Bacteria</taxon>
        <taxon>Bacillati</taxon>
        <taxon>Actinomycetota</taxon>
        <taxon>Actinomycetes</taxon>
        <taxon>Mycobacteriales</taxon>
        <taxon>Nocardiaceae</taxon>
        <taxon>Nocardia</taxon>
    </lineage>
</organism>
<dbReference type="PANTHER" id="PTHR16305">
    <property type="entry name" value="TESTICULAR SOLUBLE ADENYLYL CYCLASE"/>
    <property type="match status" value="1"/>
</dbReference>
<dbReference type="RefSeq" id="WP_201955045.1">
    <property type="nucleotide sequence ID" value="NZ_JAERRJ010000014.1"/>
</dbReference>